<dbReference type="Proteomes" id="UP000745663">
    <property type="component" value="Unassembled WGS sequence"/>
</dbReference>
<evidence type="ECO:0000313" key="1">
    <source>
        <dbReference type="EMBL" id="MBM5458787.1"/>
    </source>
</evidence>
<dbReference type="EMBL" id="JACOPV010000008">
    <property type="protein sequence ID" value="MBM5458787.1"/>
    <property type="molecule type" value="Genomic_DNA"/>
</dbReference>
<proteinExistence type="predicted"/>
<accession>A0ABS2BYU4</accession>
<gene>
    <name evidence="1" type="ORF">H8F21_14560</name>
</gene>
<dbReference type="RefSeq" id="WP_203584720.1">
    <property type="nucleotide sequence ID" value="NZ_JACOPV010000008.1"/>
</dbReference>
<keyword evidence="2" id="KW-1185">Reference proteome</keyword>
<protein>
    <submittedName>
        <fullName evidence="1">Uncharacterized protein</fullName>
    </submittedName>
</protein>
<evidence type="ECO:0000313" key="2">
    <source>
        <dbReference type="Proteomes" id="UP000745663"/>
    </source>
</evidence>
<reference evidence="1 2" key="1">
    <citation type="submission" date="2020-08" db="EMBL/GenBank/DDBJ databases">
        <title>Description of novel Pseudomonas species.</title>
        <authorList>
            <person name="Duman M."/>
            <person name="Mulet M."/>
            <person name="Altun S."/>
            <person name="Saticioglu I.B."/>
            <person name="Lalucat J."/>
            <person name="Garcia-Valdes E."/>
        </authorList>
    </citation>
    <scope>NUCLEOTIDE SEQUENCE [LARGE SCALE GENOMIC DNA]</scope>
    <source>
        <strain evidence="1 2">P66</strain>
    </source>
</reference>
<organism evidence="1 2">
    <name type="scientific">Pseudomonas arcuscaelestis</name>
    <dbReference type="NCBI Taxonomy" id="2710591"/>
    <lineage>
        <taxon>Bacteria</taxon>
        <taxon>Pseudomonadati</taxon>
        <taxon>Pseudomonadota</taxon>
        <taxon>Gammaproteobacteria</taxon>
        <taxon>Pseudomonadales</taxon>
        <taxon>Pseudomonadaceae</taxon>
        <taxon>Pseudomonas</taxon>
    </lineage>
</organism>
<comment type="caution">
    <text evidence="1">The sequence shown here is derived from an EMBL/GenBank/DDBJ whole genome shotgun (WGS) entry which is preliminary data.</text>
</comment>
<sequence length="162" mass="17905">MGKLINGFGLSLAFLVTPLVNAEGITQEHKDAIREHYEKLILGSGQDLTVRQPDVDLYRKIFQKPNVLDTRPLPPPDQIPWPQIFKNQNLTLGEILKLASAASGYDAVFDPAINQNQVVLLNTAPNSLRDIAEYVTRVSTAQITVYPEARKITATQKVPSNG</sequence>
<name>A0ABS2BYU4_9PSED</name>